<evidence type="ECO:0000256" key="1">
    <source>
        <dbReference type="SAM" id="MobiDB-lite"/>
    </source>
</evidence>
<organism evidence="3 4">
    <name type="scientific">Liparis tanakae</name>
    <name type="common">Tanaka's snailfish</name>
    <dbReference type="NCBI Taxonomy" id="230148"/>
    <lineage>
        <taxon>Eukaryota</taxon>
        <taxon>Metazoa</taxon>
        <taxon>Chordata</taxon>
        <taxon>Craniata</taxon>
        <taxon>Vertebrata</taxon>
        <taxon>Euteleostomi</taxon>
        <taxon>Actinopterygii</taxon>
        <taxon>Neopterygii</taxon>
        <taxon>Teleostei</taxon>
        <taxon>Neoteleostei</taxon>
        <taxon>Acanthomorphata</taxon>
        <taxon>Eupercaria</taxon>
        <taxon>Perciformes</taxon>
        <taxon>Cottioidei</taxon>
        <taxon>Cottales</taxon>
        <taxon>Liparidae</taxon>
        <taxon>Liparis</taxon>
    </lineage>
</organism>
<feature type="region of interest" description="Disordered" evidence="1">
    <location>
        <begin position="254"/>
        <end position="301"/>
    </location>
</feature>
<feature type="compositionally biased region" description="Low complexity" evidence="1">
    <location>
        <begin position="775"/>
        <end position="785"/>
    </location>
</feature>
<keyword evidence="4" id="KW-1185">Reference proteome</keyword>
<dbReference type="FunFam" id="2.60.120.920:FF:000015">
    <property type="entry name" value="LOW QUALITY PROTEIN: probable E3 ubiquitin-protein ligase HERC1"/>
    <property type="match status" value="1"/>
</dbReference>
<dbReference type="InterPro" id="IPR003877">
    <property type="entry name" value="SPRY_dom"/>
</dbReference>
<dbReference type="InterPro" id="IPR013320">
    <property type="entry name" value="ConA-like_dom_sf"/>
</dbReference>
<feature type="region of interest" description="Disordered" evidence="1">
    <location>
        <begin position="640"/>
        <end position="713"/>
    </location>
</feature>
<dbReference type="InterPro" id="IPR050672">
    <property type="entry name" value="FBXO45-Fsn/SPSB_families"/>
</dbReference>
<reference evidence="3 4" key="1">
    <citation type="submission" date="2019-03" db="EMBL/GenBank/DDBJ databases">
        <title>First draft genome of Liparis tanakae, snailfish: a comprehensive survey of snailfish specific genes.</title>
        <authorList>
            <person name="Kim W."/>
            <person name="Song I."/>
            <person name="Jeong J.-H."/>
            <person name="Kim D."/>
            <person name="Kim S."/>
            <person name="Ryu S."/>
            <person name="Song J.Y."/>
            <person name="Lee S.K."/>
        </authorList>
    </citation>
    <scope>NUCLEOTIDE SEQUENCE [LARGE SCALE GENOMIC DNA]</scope>
    <source>
        <tissue evidence="3">Muscle</tissue>
    </source>
</reference>
<dbReference type="OrthoDB" id="239701at2759"/>
<feature type="region of interest" description="Disordered" evidence="1">
    <location>
        <begin position="501"/>
        <end position="526"/>
    </location>
</feature>
<dbReference type="SUPFAM" id="SSF49899">
    <property type="entry name" value="Concanavalin A-like lectins/glucanases"/>
    <property type="match status" value="1"/>
</dbReference>
<evidence type="ECO:0000313" key="4">
    <source>
        <dbReference type="Proteomes" id="UP000314294"/>
    </source>
</evidence>
<dbReference type="PROSITE" id="PS50188">
    <property type="entry name" value="B302_SPRY"/>
    <property type="match status" value="1"/>
</dbReference>
<dbReference type="CDD" id="cd12881">
    <property type="entry name" value="SPRY_HERC1"/>
    <property type="match status" value="1"/>
</dbReference>
<feature type="compositionally biased region" description="Basic and acidic residues" evidence="1">
    <location>
        <begin position="645"/>
        <end position="654"/>
    </location>
</feature>
<comment type="caution">
    <text evidence="3">The sequence shown here is derived from an EMBL/GenBank/DDBJ whole genome shotgun (WGS) entry which is preliminary data.</text>
</comment>
<feature type="compositionally biased region" description="Low complexity" evidence="1">
    <location>
        <begin position="738"/>
        <end position="749"/>
    </location>
</feature>
<gene>
    <name evidence="3" type="primary">HERC1_7</name>
    <name evidence="3" type="ORF">EYF80_053666</name>
</gene>
<dbReference type="EMBL" id="SRLO01001651">
    <property type="protein sequence ID" value="TNN36179.1"/>
    <property type="molecule type" value="Genomic_DNA"/>
</dbReference>
<dbReference type="InterPro" id="IPR035768">
    <property type="entry name" value="SPRY_HERC1"/>
</dbReference>
<evidence type="ECO:0000259" key="2">
    <source>
        <dbReference type="PROSITE" id="PS50188"/>
    </source>
</evidence>
<dbReference type="InterPro" id="IPR043136">
    <property type="entry name" value="B30.2/SPRY_sf"/>
</dbReference>
<feature type="region of interest" description="Disordered" evidence="1">
    <location>
        <begin position="728"/>
        <end position="793"/>
    </location>
</feature>
<dbReference type="GO" id="GO:0043161">
    <property type="term" value="P:proteasome-mediated ubiquitin-dependent protein catabolic process"/>
    <property type="evidence" value="ECO:0007669"/>
    <property type="project" value="TreeGrafter"/>
</dbReference>
<feature type="compositionally biased region" description="Polar residues" evidence="1">
    <location>
        <begin position="756"/>
        <end position="774"/>
    </location>
</feature>
<feature type="compositionally biased region" description="Basic residues" evidence="1">
    <location>
        <begin position="420"/>
        <end position="430"/>
    </location>
</feature>
<feature type="compositionally biased region" description="Basic and acidic residues" evidence="1">
    <location>
        <begin position="274"/>
        <end position="297"/>
    </location>
</feature>
<feature type="compositionally biased region" description="Basic and acidic residues" evidence="1">
    <location>
        <begin position="440"/>
        <end position="457"/>
    </location>
</feature>
<dbReference type="PANTHER" id="PTHR12245">
    <property type="entry name" value="SPRY DOMAIN CONTAINING SOCS BOX PROTEIN"/>
    <property type="match status" value="1"/>
</dbReference>
<accession>A0A4Z2F4Y3</accession>
<feature type="region of interest" description="Disordered" evidence="1">
    <location>
        <begin position="418"/>
        <end position="467"/>
    </location>
</feature>
<dbReference type="GO" id="GO:0016567">
    <property type="term" value="P:protein ubiquitination"/>
    <property type="evidence" value="ECO:0007669"/>
    <property type="project" value="UniProtKB-ARBA"/>
</dbReference>
<feature type="compositionally biased region" description="Basic and acidic residues" evidence="1">
    <location>
        <begin position="502"/>
        <end position="517"/>
    </location>
</feature>
<dbReference type="InterPro" id="IPR001870">
    <property type="entry name" value="B30.2/SPRY"/>
</dbReference>
<feature type="compositionally biased region" description="Low complexity" evidence="1">
    <location>
        <begin position="665"/>
        <end position="705"/>
    </location>
</feature>
<dbReference type="SMART" id="SM00449">
    <property type="entry name" value="SPRY"/>
    <property type="match status" value="1"/>
</dbReference>
<dbReference type="Proteomes" id="UP000314294">
    <property type="component" value="Unassembled WGS sequence"/>
</dbReference>
<dbReference type="PANTHER" id="PTHR12245:SF13">
    <property type="entry name" value="B30.2_SPRY DOMAIN-CONTAINING PROTEIN"/>
    <property type="match status" value="1"/>
</dbReference>
<dbReference type="Pfam" id="PF00622">
    <property type="entry name" value="SPRY"/>
    <property type="match status" value="1"/>
</dbReference>
<protein>
    <submittedName>
        <fullName evidence="3">Putative E3 ubiquitin-protein ligase HERC1</fullName>
    </submittedName>
</protein>
<dbReference type="Gene3D" id="2.60.120.920">
    <property type="match status" value="1"/>
</dbReference>
<sequence>MWEAPVAQAKHSVQIKERVQELTLQGEAEEEDENLPIQEVSFDPEKAQCCVVENGQGLTHGSGGKGYGLASTGISSGCYQWKFYIVKENRGNEGTCVGVSRWPVHDFNHRTTSDMWLYRAYSGNLYHNGEQTLTLSSFTQGDFITCVLDMEARTISFGKNGEEPKLAFEDVDATELYPCVMFYSSNPGEKVKICDMQMRGTPRDLLPGDPVCSPVATVLAEATTQLIRVLHRADHWTQRINATMTERLHKIKPCFREAGGGGGGQRLKKSRSVQSREEHDAQRESQETAARPEEERGRHGRQHGLAELPEHHLRTLCAEVWPVLAVIGGADAGLRVGGRCVHKQTGRHATLLGVAKEGSASAKVQWDEAEITISDTPLYNLEPCEPLPFDVARFRGLTASLLLDLTYLTSIHEDAAGKLGARRHDKKHRGAAAPAGPEPGEDKAESEGAPDRREQKDAAAASDLRVSHSLDEVKAHAAPNSKSEDELSGNETLFAAAAPHVEASRKKGHEHGARGHEASPSSGATQSEIHAVQMSYLYLGAMKTLSALLSCSKYAELLLIPKVVPEAAPSGHNADLNAAATSPVCQEEVEMRAALQFLMRHMVKRAVMRSPIKRALGLADLERAQAMIYKLVVNGLLEEPSGGKAKPEGVRSEPEGEGDVPEAEPSAQTPITTSPSASSTTSFMSSSLEDTTTATTPVTDTETAPASESPGVMPLSLLRQMFSSYPTTSLVPTRRAQTPPVTSLPTSPSEEVGRRQSLTSPDSQPSRPQHRTGTSQSDPSSRLSTSPPPPAIAVPLLEMGFSLGQITKALDATGGQAELLC</sequence>
<evidence type="ECO:0000313" key="3">
    <source>
        <dbReference type="EMBL" id="TNN36179.1"/>
    </source>
</evidence>
<dbReference type="GO" id="GO:0019005">
    <property type="term" value="C:SCF ubiquitin ligase complex"/>
    <property type="evidence" value="ECO:0007669"/>
    <property type="project" value="TreeGrafter"/>
</dbReference>
<proteinExistence type="predicted"/>
<name>A0A4Z2F4Y3_9TELE</name>
<dbReference type="AlphaFoldDB" id="A0A4Z2F4Y3"/>
<feature type="domain" description="B30.2/SPRY" evidence="2">
    <location>
        <begin position="9"/>
        <end position="200"/>
    </location>
</feature>